<dbReference type="RefSeq" id="WP_251604348.1">
    <property type="nucleotide sequence ID" value="NZ_JAMQJY010000001.1"/>
</dbReference>
<feature type="domain" description="Beta-galactosidase C-terminal" evidence="11">
    <location>
        <begin position="623"/>
        <end position="677"/>
    </location>
</feature>
<comment type="similarity">
    <text evidence="2 8">Belongs to the glycosyl hydrolase 42 family.</text>
</comment>
<evidence type="ECO:0000259" key="10">
    <source>
        <dbReference type="Pfam" id="PF08532"/>
    </source>
</evidence>
<dbReference type="InterPro" id="IPR013529">
    <property type="entry name" value="Glyco_hydro_42_N"/>
</dbReference>
<dbReference type="PANTHER" id="PTHR36447">
    <property type="entry name" value="BETA-GALACTOSIDASE GANA"/>
    <property type="match status" value="1"/>
</dbReference>
<keyword evidence="13" id="KW-1185">Reference proteome</keyword>
<evidence type="ECO:0000256" key="8">
    <source>
        <dbReference type="PIRNR" id="PIRNR001084"/>
    </source>
</evidence>
<dbReference type="EC" id="3.2.1.23" evidence="3 8"/>
<dbReference type="PIRSF" id="PIRSF001084">
    <property type="entry name" value="B-galactosidase"/>
    <property type="match status" value="1"/>
</dbReference>
<evidence type="ECO:0000259" key="9">
    <source>
        <dbReference type="Pfam" id="PF02449"/>
    </source>
</evidence>
<evidence type="ECO:0000256" key="3">
    <source>
        <dbReference type="ARBA" id="ARBA00012756"/>
    </source>
</evidence>
<evidence type="ECO:0000313" key="12">
    <source>
        <dbReference type="EMBL" id="MCM2674500.1"/>
    </source>
</evidence>
<evidence type="ECO:0000256" key="7">
    <source>
        <dbReference type="ARBA" id="ARBA00023295"/>
    </source>
</evidence>
<dbReference type="Pfam" id="PF08533">
    <property type="entry name" value="Glyco_hydro_42C"/>
    <property type="match status" value="1"/>
</dbReference>
<dbReference type="InterPro" id="IPR013738">
    <property type="entry name" value="Beta_galactosidase_Trimer"/>
</dbReference>
<dbReference type="EMBL" id="JAMQJY010000001">
    <property type="protein sequence ID" value="MCM2674500.1"/>
    <property type="molecule type" value="Genomic_DNA"/>
</dbReference>
<comment type="caution">
    <text evidence="12">The sequence shown here is derived from an EMBL/GenBank/DDBJ whole genome shotgun (WGS) entry which is preliminary data.</text>
</comment>
<feature type="domain" description="Beta-galactosidase trimerisation" evidence="10">
    <location>
        <begin position="404"/>
        <end position="607"/>
    </location>
</feature>
<dbReference type="Pfam" id="PF08532">
    <property type="entry name" value="Glyco_hydro_42M"/>
    <property type="match status" value="1"/>
</dbReference>
<dbReference type="Gene3D" id="2.60.40.1180">
    <property type="entry name" value="Golgi alpha-mannosidase II"/>
    <property type="match status" value="1"/>
</dbReference>
<dbReference type="SUPFAM" id="SSF52317">
    <property type="entry name" value="Class I glutamine amidotransferase-like"/>
    <property type="match status" value="1"/>
</dbReference>
<dbReference type="Gene3D" id="3.40.50.880">
    <property type="match status" value="1"/>
</dbReference>
<protein>
    <recommendedName>
        <fullName evidence="3 8">Beta-galactosidase</fullName>
        <shortName evidence="8">Beta-gal</shortName>
        <ecNumber evidence="3 8">3.2.1.23</ecNumber>
    </recommendedName>
</protein>
<name>A0ABT0XFK8_9BACI</name>
<sequence>MNRAIPGKRIELGVCYYPEQWDESLWVDDYKRMAAMGFSYVRIGEFAWSIFEPLQGVFSFDLFDRAISLAEKCGLKVIMSTPTATPPAWLTHNHPEVLNVSKDGTTHHHGLRGHYNYNSSTYREFTKIIVEKLTKHYANHSAICGLQIGNEFNCESNVYYSDADHDAFREWAKQKYGTLDQLNDAWGTVFWNQTYSDWEQVFLPRVTPADSDNPHHALDEKRFVSDSTIRYAKLQADIIREHAPNHWVTTNGKFGHLNHHQLTNNLLDFYAYDSYPNFGFVFSEGEDDPLFDRKWSWNLSTVRDISSQFAIFEQQSGPGGWVNRLEQPTPKPGQIKLWTYQSIAHGADMVLYFRLRTAIKGTEMYWHGLNNYDNKPNRRLKEAAKIGEELKRVGENLFGTDYLAEAAILHDYDNEWDGELDTWHGPFTGKSIRSWFKAFQYQHIPVDCFTLDDDTTLDQLMTYKVLVYPHAAIVTPKRAKLLEQFSEQGGTLILGSRSGYKNEYGHAYMKSFPGLLSDLAGVEVNDFTRINKVDDTPYIEWGEHTVKAETFNEVLTILSEKTTVLATYQNSYYANEPALVRTSFGKGTCYYYGGVFNDQLADLLLTDTGLKTRSELTLPKTIELAIRASKDKEYFFLLNYSGEEQTITLNEPMNELLSDVTFQSACSIEPYGVMILTKV</sequence>
<dbReference type="Gene3D" id="3.20.20.80">
    <property type="entry name" value="Glycosidases"/>
    <property type="match status" value="1"/>
</dbReference>
<comment type="catalytic activity">
    <reaction evidence="1 8">
        <text>Hydrolysis of terminal non-reducing beta-D-galactose residues in beta-D-galactosides.</text>
        <dbReference type="EC" id="3.2.1.23"/>
    </reaction>
</comment>
<feature type="domain" description="Glycoside hydrolase family 42 N-terminal" evidence="9">
    <location>
        <begin position="15"/>
        <end position="392"/>
    </location>
</feature>
<dbReference type="SUPFAM" id="SSF51445">
    <property type="entry name" value="(Trans)glycosidases"/>
    <property type="match status" value="1"/>
</dbReference>
<keyword evidence="5 8" id="KW-0378">Hydrolase</keyword>
<dbReference type="InterPro" id="IPR003476">
    <property type="entry name" value="Glyco_hydro_42"/>
</dbReference>
<keyword evidence="4" id="KW-0479">Metal-binding</keyword>
<keyword evidence="7 8" id="KW-0326">Glycosidase</keyword>
<evidence type="ECO:0000313" key="13">
    <source>
        <dbReference type="Proteomes" id="UP001203665"/>
    </source>
</evidence>
<dbReference type="InterPro" id="IPR029062">
    <property type="entry name" value="Class_I_gatase-like"/>
</dbReference>
<dbReference type="CDD" id="cd03143">
    <property type="entry name" value="A4_beta-galactosidase_middle_domain"/>
    <property type="match status" value="1"/>
</dbReference>
<evidence type="ECO:0000256" key="5">
    <source>
        <dbReference type="ARBA" id="ARBA00022801"/>
    </source>
</evidence>
<reference evidence="12" key="1">
    <citation type="submission" date="2022-06" db="EMBL/GenBank/DDBJ databases">
        <title>Alkalicoccobacillus porphyridii sp. nov., isolated from a marine red alga, Porphyridium purpureum and reclassification of Shouchella plakortidis and Shouchella gibsonii as Alkalicoccobacillus plakortidis comb. nov. and Alkalicoccobacillus gibsonii comb. nov.</title>
        <authorList>
            <person name="Kim K.H."/>
            <person name="Lee J.K."/>
            <person name="Han D.M."/>
            <person name="Baek J.H."/>
            <person name="Jeon C.O."/>
        </authorList>
    </citation>
    <scope>NUCLEOTIDE SEQUENCE</scope>
    <source>
        <strain evidence="12">DSM 19153</strain>
    </source>
</reference>
<evidence type="ECO:0000256" key="6">
    <source>
        <dbReference type="ARBA" id="ARBA00022833"/>
    </source>
</evidence>
<accession>A0ABT0XFK8</accession>
<evidence type="ECO:0000259" key="11">
    <source>
        <dbReference type="Pfam" id="PF08533"/>
    </source>
</evidence>
<dbReference type="InterPro" id="IPR017853">
    <property type="entry name" value="GH"/>
</dbReference>
<dbReference type="InterPro" id="IPR013780">
    <property type="entry name" value="Glyco_hydro_b"/>
</dbReference>
<keyword evidence="6" id="KW-0862">Zinc</keyword>
<evidence type="ECO:0000256" key="4">
    <source>
        <dbReference type="ARBA" id="ARBA00022723"/>
    </source>
</evidence>
<evidence type="ECO:0000256" key="1">
    <source>
        <dbReference type="ARBA" id="ARBA00001412"/>
    </source>
</evidence>
<dbReference type="PANTHER" id="PTHR36447:SF2">
    <property type="entry name" value="BETA-GALACTOSIDASE YESZ"/>
    <property type="match status" value="1"/>
</dbReference>
<dbReference type="Pfam" id="PF02449">
    <property type="entry name" value="Glyco_hydro_42"/>
    <property type="match status" value="1"/>
</dbReference>
<organism evidence="12 13">
    <name type="scientific">Alkalicoccobacillus plakortidis</name>
    <dbReference type="NCBI Taxonomy" id="444060"/>
    <lineage>
        <taxon>Bacteria</taxon>
        <taxon>Bacillati</taxon>
        <taxon>Bacillota</taxon>
        <taxon>Bacilli</taxon>
        <taxon>Bacillales</taxon>
        <taxon>Bacillaceae</taxon>
        <taxon>Alkalicoccobacillus</taxon>
    </lineage>
</organism>
<evidence type="ECO:0000256" key="2">
    <source>
        <dbReference type="ARBA" id="ARBA00005940"/>
    </source>
</evidence>
<proteinExistence type="inferred from homology"/>
<gene>
    <name evidence="12" type="ORF">NDM98_02530</name>
</gene>
<dbReference type="InterPro" id="IPR013739">
    <property type="entry name" value="Beta_galactosidase_C"/>
</dbReference>
<dbReference type="Proteomes" id="UP001203665">
    <property type="component" value="Unassembled WGS sequence"/>
</dbReference>